<evidence type="ECO:0000256" key="2">
    <source>
        <dbReference type="ARBA" id="ARBA00022559"/>
    </source>
</evidence>
<evidence type="ECO:0000313" key="8">
    <source>
        <dbReference type="EMBL" id="SIT85245.1"/>
    </source>
</evidence>
<feature type="chain" id="PRO_5012910082" description="Glutathione peroxidase" evidence="6">
    <location>
        <begin position="33"/>
        <end position="192"/>
    </location>
</feature>
<evidence type="ECO:0000256" key="3">
    <source>
        <dbReference type="ARBA" id="ARBA00023002"/>
    </source>
</evidence>
<keyword evidence="6" id="KW-0732">Signal</keyword>
<dbReference type="Gene3D" id="3.40.30.10">
    <property type="entry name" value="Glutaredoxin"/>
    <property type="match status" value="1"/>
</dbReference>
<dbReference type="AlphaFoldDB" id="A0A1R3X6X3"/>
<dbReference type="GO" id="GO:0004601">
    <property type="term" value="F:peroxidase activity"/>
    <property type="evidence" value="ECO:0007669"/>
    <property type="project" value="UniProtKB-KW"/>
</dbReference>
<evidence type="ECO:0000313" key="9">
    <source>
        <dbReference type="Proteomes" id="UP000186997"/>
    </source>
</evidence>
<dbReference type="STRING" id="287098.SAMN05421665_2017"/>
<proteinExistence type="inferred from homology"/>
<sequence>MITARRNMHWLKSSSLCFLTAFFVLWSSQTTALDRETPFDSIDGGTLTLAQWEGQPVLVVNTASMCAFTEQYRELQALYDRYRDQGLVVLAVPSDDFNQELASNAEVKEFCELIYGIDMPMTVITGVKGRNAHPFYQSLRQEVGFTPRWNFNKVLLDRQGQVVDTFASRISPLSDQITRQIDSLLSDATVTQ</sequence>
<evidence type="ECO:0000256" key="6">
    <source>
        <dbReference type="SAM" id="SignalP"/>
    </source>
</evidence>
<dbReference type="PIRSF" id="PIRSF000303">
    <property type="entry name" value="Glutathion_perox"/>
    <property type="match status" value="1"/>
</dbReference>
<organism evidence="8 9">
    <name type="scientific">Yoonia rosea</name>
    <dbReference type="NCBI Taxonomy" id="287098"/>
    <lineage>
        <taxon>Bacteria</taxon>
        <taxon>Pseudomonadati</taxon>
        <taxon>Pseudomonadota</taxon>
        <taxon>Alphaproteobacteria</taxon>
        <taxon>Rhodobacterales</taxon>
        <taxon>Paracoccaceae</taxon>
        <taxon>Yoonia</taxon>
    </lineage>
</organism>
<dbReference type="SUPFAM" id="SSF52833">
    <property type="entry name" value="Thioredoxin-like"/>
    <property type="match status" value="1"/>
</dbReference>
<evidence type="ECO:0000256" key="5">
    <source>
        <dbReference type="RuleBase" id="RU000499"/>
    </source>
</evidence>
<dbReference type="CDD" id="cd00340">
    <property type="entry name" value="GSH_Peroxidase"/>
    <property type="match status" value="1"/>
</dbReference>
<dbReference type="InterPro" id="IPR029759">
    <property type="entry name" value="GPX_AS"/>
</dbReference>
<keyword evidence="9" id="KW-1185">Reference proteome</keyword>
<dbReference type="PROSITE" id="PS51355">
    <property type="entry name" value="GLUTATHIONE_PEROXID_3"/>
    <property type="match status" value="1"/>
</dbReference>
<feature type="active site" evidence="4">
    <location>
        <position position="66"/>
    </location>
</feature>
<accession>A0A1R3X6X3</accession>
<protein>
    <recommendedName>
        <fullName evidence="5">Glutathione peroxidase</fullName>
    </recommendedName>
</protein>
<dbReference type="Proteomes" id="UP000186997">
    <property type="component" value="Unassembled WGS sequence"/>
</dbReference>
<keyword evidence="2 5" id="KW-0575">Peroxidase</keyword>
<dbReference type="GO" id="GO:0034599">
    <property type="term" value="P:cellular response to oxidative stress"/>
    <property type="evidence" value="ECO:0007669"/>
    <property type="project" value="TreeGrafter"/>
</dbReference>
<evidence type="ECO:0000259" key="7">
    <source>
        <dbReference type="PROSITE" id="PS51352"/>
    </source>
</evidence>
<dbReference type="PROSITE" id="PS51352">
    <property type="entry name" value="THIOREDOXIN_2"/>
    <property type="match status" value="1"/>
</dbReference>
<reference evidence="9" key="1">
    <citation type="submission" date="2017-01" db="EMBL/GenBank/DDBJ databases">
        <authorList>
            <person name="Varghese N."/>
            <person name="Submissions S."/>
        </authorList>
    </citation>
    <scope>NUCLEOTIDE SEQUENCE [LARGE SCALE GENOMIC DNA]</scope>
    <source>
        <strain evidence="9">DSM 29591</strain>
    </source>
</reference>
<evidence type="ECO:0000256" key="4">
    <source>
        <dbReference type="PIRSR" id="PIRSR000303-1"/>
    </source>
</evidence>
<dbReference type="InterPro" id="IPR013766">
    <property type="entry name" value="Thioredoxin_domain"/>
</dbReference>
<comment type="similarity">
    <text evidence="1 5">Belongs to the glutathione peroxidase family.</text>
</comment>
<feature type="domain" description="Thioredoxin" evidence="7">
    <location>
        <begin position="26"/>
        <end position="186"/>
    </location>
</feature>
<evidence type="ECO:0000256" key="1">
    <source>
        <dbReference type="ARBA" id="ARBA00006926"/>
    </source>
</evidence>
<keyword evidence="3 5" id="KW-0560">Oxidoreductase</keyword>
<dbReference type="PANTHER" id="PTHR11592">
    <property type="entry name" value="GLUTATHIONE PEROXIDASE"/>
    <property type="match status" value="1"/>
</dbReference>
<dbReference type="EMBL" id="FTPR01000001">
    <property type="protein sequence ID" value="SIT85245.1"/>
    <property type="molecule type" value="Genomic_DNA"/>
</dbReference>
<dbReference type="InterPro" id="IPR036249">
    <property type="entry name" value="Thioredoxin-like_sf"/>
</dbReference>
<dbReference type="PRINTS" id="PR01011">
    <property type="entry name" value="GLUTPROXDASE"/>
</dbReference>
<dbReference type="PROSITE" id="PS00460">
    <property type="entry name" value="GLUTATHIONE_PEROXID_1"/>
    <property type="match status" value="1"/>
</dbReference>
<gene>
    <name evidence="8" type="ORF">SAMN05421665_2017</name>
</gene>
<feature type="signal peptide" evidence="6">
    <location>
        <begin position="1"/>
        <end position="32"/>
    </location>
</feature>
<dbReference type="PANTHER" id="PTHR11592:SF44">
    <property type="entry name" value="GLUTATHIONE PEROXIDASE"/>
    <property type="match status" value="1"/>
</dbReference>
<dbReference type="InterPro" id="IPR000889">
    <property type="entry name" value="Glutathione_peroxidase"/>
</dbReference>
<dbReference type="Pfam" id="PF00255">
    <property type="entry name" value="GSHPx"/>
    <property type="match status" value="1"/>
</dbReference>
<name>A0A1R3X6X3_9RHOB</name>